<feature type="binding site" evidence="11">
    <location>
        <position position="227"/>
    </location>
    <ligand>
        <name>substrate</name>
    </ligand>
</feature>
<evidence type="ECO:0000313" key="14">
    <source>
        <dbReference type="EMBL" id="RAQ30784.1"/>
    </source>
</evidence>
<evidence type="ECO:0000313" key="15">
    <source>
        <dbReference type="Proteomes" id="UP000249377"/>
    </source>
</evidence>
<gene>
    <name evidence="14" type="primary">nagA</name>
    <name evidence="14" type="ORF">DPQ25_04705</name>
</gene>
<feature type="binding site" evidence="12">
    <location>
        <position position="130"/>
    </location>
    <ligand>
        <name>Zn(2+)</name>
        <dbReference type="ChEBI" id="CHEBI:29105"/>
    </ligand>
</feature>
<dbReference type="InterPro" id="IPR003764">
    <property type="entry name" value="GlcNAc_6-P_deAcase"/>
</dbReference>
<proteinExistence type="inferred from homology"/>
<evidence type="ECO:0000256" key="12">
    <source>
        <dbReference type="PIRSR" id="PIRSR038994-3"/>
    </source>
</evidence>
<evidence type="ECO:0000256" key="4">
    <source>
        <dbReference type="ARBA" id="ARBA00022723"/>
    </source>
</evidence>
<dbReference type="SUPFAM" id="SSF51556">
    <property type="entry name" value="Metallo-dependent hydrolases"/>
    <property type="match status" value="1"/>
</dbReference>
<protein>
    <recommendedName>
        <fullName evidence="3">N-acetylglucosamine-6-phosphate deacetylase</fullName>
        <ecNumber evidence="2">3.5.1.25</ecNumber>
    </recommendedName>
</protein>
<dbReference type="GO" id="GO:0008448">
    <property type="term" value="F:N-acetylglucosamine-6-phosphate deacetylase activity"/>
    <property type="evidence" value="ECO:0007669"/>
    <property type="project" value="UniProtKB-EC"/>
</dbReference>
<feature type="binding site" evidence="11">
    <location>
        <begin position="307"/>
        <end position="309"/>
    </location>
    <ligand>
        <name>substrate</name>
    </ligand>
</feature>
<dbReference type="Proteomes" id="UP000249377">
    <property type="component" value="Unassembled WGS sequence"/>
</dbReference>
<name>A0A328ULH2_9FIRM</name>
<comment type="similarity">
    <text evidence="1 9">Belongs to the metallo-dependent hydrolases superfamily. NagA family.</text>
</comment>
<dbReference type="EC" id="3.5.1.25" evidence="2"/>
<dbReference type="InterPro" id="IPR006680">
    <property type="entry name" value="Amidohydro-rel"/>
</dbReference>
<comment type="caution">
    <text evidence="14">The sequence shown here is derived from an EMBL/GenBank/DDBJ whole genome shotgun (WGS) entry which is preliminary data.</text>
</comment>
<reference evidence="14 15" key="1">
    <citation type="submission" date="2018-06" db="EMBL/GenBank/DDBJ databases">
        <title>Noncontiguous genome sequence of Ruminococcaceae bacterium ASD2818.</title>
        <authorList>
            <person name="Chaplin A.V."/>
            <person name="Sokolova S.R."/>
            <person name="Kochetkova T.O."/>
            <person name="Goltsov A.Y."/>
            <person name="Trofimov D.Y."/>
            <person name="Efimov B.A."/>
        </authorList>
    </citation>
    <scope>NUCLEOTIDE SEQUENCE [LARGE SCALE GENOMIC DNA]</scope>
    <source>
        <strain evidence="14 15">ASD2818</strain>
    </source>
</reference>
<dbReference type="GO" id="GO:0046872">
    <property type="term" value="F:metal ion binding"/>
    <property type="evidence" value="ECO:0007669"/>
    <property type="project" value="UniProtKB-KW"/>
</dbReference>
<evidence type="ECO:0000256" key="11">
    <source>
        <dbReference type="PIRSR" id="PIRSR038994-2"/>
    </source>
</evidence>
<dbReference type="GO" id="GO:0006046">
    <property type="term" value="P:N-acetylglucosamine catabolic process"/>
    <property type="evidence" value="ECO:0007669"/>
    <property type="project" value="TreeGrafter"/>
</dbReference>
<evidence type="ECO:0000256" key="10">
    <source>
        <dbReference type="PIRSR" id="PIRSR038994-1"/>
    </source>
</evidence>
<comment type="pathway">
    <text evidence="8">Amino-sugar metabolism; N-acetylneuraminate degradation; D-fructose 6-phosphate from N-acetylneuraminate: step 4/5.</text>
</comment>
<dbReference type="PANTHER" id="PTHR11113">
    <property type="entry name" value="N-ACETYLGLUCOSAMINE-6-PHOSPHATE DEACETYLASE"/>
    <property type="match status" value="1"/>
</dbReference>
<sequence>MILKNATVLNSCFEPVRADLATSGERIAEIAPNLQGRMNTGGEAVDLSGCTLVPGFVDIHIHASIGVDTCDASREGLKRVAAYLATKGVTSFCPTTMTVSSEEIRAALDNVRDCMEHPGPGARIAGVNMEGPYLSIHRKGAQKGEYIRTPDWRAFRDYYEGCGGIIKLLDVAPECEGAEELIRNASRLCTVSIAHTEADFAQAKQSFAWGVTHATHLYNAMSGFNHRAPGVVGAVFDTPAVSAELICDGFHIDPAVLRITFRVLGEDRTVIISDAMRAAGMKDGDYDLGGQNVQVRGGLARLAGGTIAGSTTNMHQEVKNLLSYGVPFRQVIKSATINPARQIHEDHQTGSLEPGKYADIVALDENMDIRLVVCRGEIAFRA</sequence>
<organism evidence="14 15">
    <name type="scientific">Hydrogeniiclostridium mannosilyticum</name>
    <dbReference type="NCBI Taxonomy" id="2764322"/>
    <lineage>
        <taxon>Bacteria</taxon>
        <taxon>Bacillati</taxon>
        <taxon>Bacillota</taxon>
        <taxon>Clostridia</taxon>
        <taxon>Eubacteriales</taxon>
        <taxon>Acutalibacteraceae</taxon>
        <taxon>Hydrogeniiclostridium</taxon>
    </lineage>
</organism>
<keyword evidence="15" id="KW-1185">Reference proteome</keyword>
<evidence type="ECO:0000256" key="7">
    <source>
        <dbReference type="ARBA" id="ARBA00047647"/>
    </source>
</evidence>
<dbReference type="FunFam" id="3.20.20.140:FF:000004">
    <property type="entry name" value="N-acetylglucosamine-6-phosphate deacetylase"/>
    <property type="match status" value="1"/>
</dbReference>
<dbReference type="SUPFAM" id="SSF51338">
    <property type="entry name" value="Composite domain of metallo-dependent hydrolases"/>
    <property type="match status" value="1"/>
</dbReference>
<evidence type="ECO:0000256" key="3">
    <source>
        <dbReference type="ARBA" id="ARBA00018029"/>
    </source>
</evidence>
<feature type="active site" description="Proton donor/acceptor" evidence="10">
    <location>
        <position position="274"/>
    </location>
</feature>
<keyword evidence="6 9" id="KW-0119">Carbohydrate metabolism</keyword>
<dbReference type="EMBL" id="QLYR01000001">
    <property type="protein sequence ID" value="RAQ30784.1"/>
    <property type="molecule type" value="Genomic_DNA"/>
</dbReference>
<dbReference type="InterPro" id="IPR032466">
    <property type="entry name" value="Metal_Hydrolase"/>
</dbReference>
<dbReference type="NCBIfam" id="TIGR00221">
    <property type="entry name" value="nagA"/>
    <property type="match status" value="1"/>
</dbReference>
<dbReference type="PANTHER" id="PTHR11113:SF14">
    <property type="entry name" value="N-ACETYLGLUCOSAMINE-6-PHOSPHATE DEACETYLASE"/>
    <property type="match status" value="1"/>
</dbReference>
<evidence type="ECO:0000256" key="5">
    <source>
        <dbReference type="ARBA" id="ARBA00022801"/>
    </source>
</evidence>
<dbReference type="Pfam" id="PF01979">
    <property type="entry name" value="Amidohydro_1"/>
    <property type="match status" value="1"/>
</dbReference>
<dbReference type="Gene3D" id="3.20.20.140">
    <property type="entry name" value="Metal-dependent hydrolases"/>
    <property type="match status" value="1"/>
</dbReference>
<feature type="binding site" evidence="11">
    <location>
        <begin position="219"/>
        <end position="220"/>
    </location>
    <ligand>
        <name>substrate</name>
    </ligand>
</feature>
<feature type="binding site" evidence="12">
    <location>
        <position position="216"/>
    </location>
    <ligand>
        <name>Zn(2+)</name>
        <dbReference type="ChEBI" id="CHEBI:29105"/>
    </ligand>
</feature>
<feature type="binding site" evidence="12">
    <location>
        <position position="195"/>
    </location>
    <ligand>
        <name>Zn(2+)</name>
        <dbReference type="ChEBI" id="CHEBI:29105"/>
    </ligand>
</feature>
<evidence type="ECO:0000256" key="9">
    <source>
        <dbReference type="PIRNR" id="PIRNR038994"/>
    </source>
</evidence>
<dbReference type="AlphaFoldDB" id="A0A328ULH2"/>
<comment type="catalytic activity">
    <reaction evidence="7">
        <text>N-acetyl-D-glucosamine 6-phosphate + H2O = D-glucosamine 6-phosphate + acetate</text>
        <dbReference type="Rhea" id="RHEA:22936"/>
        <dbReference type="ChEBI" id="CHEBI:15377"/>
        <dbReference type="ChEBI" id="CHEBI:30089"/>
        <dbReference type="ChEBI" id="CHEBI:57513"/>
        <dbReference type="ChEBI" id="CHEBI:58725"/>
        <dbReference type="EC" id="3.5.1.25"/>
    </reaction>
</comment>
<feature type="binding site" evidence="11">
    <location>
        <position position="141"/>
    </location>
    <ligand>
        <name>substrate</name>
    </ligand>
</feature>
<evidence type="ECO:0000256" key="2">
    <source>
        <dbReference type="ARBA" id="ARBA00011899"/>
    </source>
</evidence>
<accession>A0A328ULH2</accession>
<feature type="domain" description="Amidohydrolase-related" evidence="13">
    <location>
        <begin position="51"/>
        <end position="378"/>
    </location>
</feature>
<feature type="binding site" evidence="11">
    <location>
        <position position="251"/>
    </location>
    <ligand>
        <name>substrate</name>
    </ligand>
</feature>
<keyword evidence="5 9" id="KW-0378">Hydrolase</keyword>
<comment type="cofactor">
    <cofactor evidence="12">
        <name>a divalent metal cation</name>
        <dbReference type="ChEBI" id="CHEBI:60240"/>
    </cofactor>
    <text evidence="12">Binds 1 divalent metal cation per subunit.</text>
</comment>
<evidence type="ECO:0000259" key="13">
    <source>
        <dbReference type="Pfam" id="PF01979"/>
    </source>
</evidence>
<evidence type="ECO:0000256" key="8">
    <source>
        <dbReference type="ARBA" id="ARBA00060590"/>
    </source>
</evidence>
<dbReference type="PIRSF" id="PIRSF038994">
    <property type="entry name" value="NagA"/>
    <property type="match status" value="1"/>
</dbReference>
<dbReference type="Gene3D" id="2.30.40.10">
    <property type="entry name" value="Urease, subunit C, domain 1"/>
    <property type="match status" value="1"/>
</dbReference>
<dbReference type="InterPro" id="IPR011059">
    <property type="entry name" value="Metal-dep_hydrolase_composite"/>
</dbReference>
<dbReference type="CDD" id="cd00854">
    <property type="entry name" value="NagA"/>
    <property type="match status" value="1"/>
</dbReference>
<evidence type="ECO:0000256" key="6">
    <source>
        <dbReference type="ARBA" id="ARBA00023277"/>
    </source>
</evidence>
<evidence type="ECO:0000256" key="1">
    <source>
        <dbReference type="ARBA" id="ARBA00010716"/>
    </source>
</evidence>
<keyword evidence="4 12" id="KW-0479">Metal-binding</keyword>
<dbReference type="RefSeq" id="WP_112331978.1">
    <property type="nucleotide sequence ID" value="NZ_JADPHD010000004.1"/>
</dbReference>